<protein>
    <submittedName>
        <fullName evidence="1">Uncharacterized protein</fullName>
    </submittedName>
</protein>
<dbReference type="Proteomes" id="UP001165136">
    <property type="component" value="Unassembled WGS sequence"/>
</dbReference>
<gene>
    <name evidence="1" type="ORF">Atai01_71690</name>
</gene>
<dbReference type="AlphaFoldDB" id="A0A9W6VJB7"/>
<evidence type="ECO:0000313" key="2">
    <source>
        <dbReference type="Proteomes" id="UP001165136"/>
    </source>
</evidence>
<sequence length="172" mass="18781">MTDLDVPRARADLVTVRSALLAAAEAEAAACVAEAERASDVVLGRAQVQANQIHREAEAAGRADAELRNAIERRQARRQARRTELATQRAIYDELHRRVRDALARLVVESDLRTRLAARARRVLGAEAALVDVPGDGLVGRAGEKYLDLGLDAMTARAIEGLGERVRELWEA</sequence>
<organism evidence="1 2">
    <name type="scientific">Amycolatopsis taiwanensis</name>
    <dbReference type="NCBI Taxonomy" id="342230"/>
    <lineage>
        <taxon>Bacteria</taxon>
        <taxon>Bacillati</taxon>
        <taxon>Actinomycetota</taxon>
        <taxon>Actinomycetes</taxon>
        <taxon>Pseudonocardiales</taxon>
        <taxon>Pseudonocardiaceae</taxon>
        <taxon>Amycolatopsis</taxon>
    </lineage>
</organism>
<accession>A0A9W6VJB7</accession>
<proteinExistence type="predicted"/>
<dbReference type="RefSeq" id="WP_027945531.1">
    <property type="nucleotide sequence ID" value="NZ_BSTI01000024.1"/>
</dbReference>
<keyword evidence="2" id="KW-1185">Reference proteome</keyword>
<reference evidence="1" key="1">
    <citation type="submission" date="2023-03" db="EMBL/GenBank/DDBJ databases">
        <title>Amycolatopsis taiwanensis NBRC 103393.</title>
        <authorList>
            <person name="Ichikawa N."/>
            <person name="Sato H."/>
            <person name="Tonouchi N."/>
        </authorList>
    </citation>
    <scope>NUCLEOTIDE SEQUENCE</scope>
    <source>
        <strain evidence="1">NBRC 103393</strain>
    </source>
</reference>
<evidence type="ECO:0000313" key="1">
    <source>
        <dbReference type="EMBL" id="GLY70550.1"/>
    </source>
</evidence>
<comment type="caution">
    <text evidence="1">The sequence shown here is derived from an EMBL/GenBank/DDBJ whole genome shotgun (WGS) entry which is preliminary data.</text>
</comment>
<name>A0A9W6VJB7_9PSEU</name>
<dbReference type="EMBL" id="BSTI01000024">
    <property type="protein sequence ID" value="GLY70550.1"/>
    <property type="molecule type" value="Genomic_DNA"/>
</dbReference>